<dbReference type="Proteomes" id="UP000050761">
    <property type="component" value="Unassembled WGS sequence"/>
</dbReference>
<keyword evidence="6" id="KW-0813">Transport</keyword>
<reference evidence="9" key="2">
    <citation type="submission" date="2019-09" db="UniProtKB">
        <authorList>
            <consortium name="WormBaseParasite"/>
        </authorList>
    </citation>
    <scope>IDENTIFICATION</scope>
</reference>
<evidence type="ECO:0000313" key="9">
    <source>
        <dbReference type="WBParaSite" id="HPBE_0002402901-mRNA-1"/>
    </source>
</evidence>
<dbReference type="Pfam" id="PF01062">
    <property type="entry name" value="Bestrophin"/>
    <property type="match status" value="1"/>
</dbReference>
<dbReference type="InterPro" id="IPR021134">
    <property type="entry name" value="Bestrophin-like"/>
</dbReference>
<gene>
    <name evidence="7" type="ORF">HPBE_LOCUS24029</name>
</gene>
<protein>
    <recommendedName>
        <fullName evidence="6">Bestrophin homolog</fullName>
    </recommendedName>
</protein>
<dbReference type="AlphaFoldDB" id="A0A183GMV9"/>
<dbReference type="GO" id="GO:0034707">
    <property type="term" value="C:chloride channel complex"/>
    <property type="evidence" value="ECO:0007669"/>
    <property type="project" value="UniProtKB-KW"/>
</dbReference>
<accession>A0A183GMV9</accession>
<keyword evidence="6" id="KW-0406">Ion transport</keyword>
<keyword evidence="3" id="KW-1133">Transmembrane helix</keyword>
<evidence type="ECO:0000256" key="5">
    <source>
        <dbReference type="ARBA" id="ARBA00034769"/>
    </source>
</evidence>
<comment type="similarity">
    <text evidence="5 6">Belongs to the anion channel-forming bestrophin (TC 1.A.46) family. Calcium-sensitive chloride channel subfamily.</text>
</comment>
<keyword evidence="2" id="KW-0812">Transmembrane</keyword>
<keyword evidence="6" id="KW-0407">Ion channel</keyword>
<keyword evidence="8" id="KW-1185">Reference proteome</keyword>
<evidence type="ECO:0000256" key="3">
    <source>
        <dbReference type="ARBA" id="ARBA00022989"/>
    </source>
</evidence>
<dbReference type="InterPro" id="IPR000615">
    <property type="entry name" value="Bestrophin"/>
</dbReference>
<dbReference type="EMBL" id="UZAH01035753">
    <property type="protein sequence ID" value="VDP42472.1"/>
    <property type="molecule type" value="Genomic_DNA"/>
</dbReference>
<sequence>MRGALVAEVLLNPLGEDDDDFECNFLIDKNIALLFRIYAKRQLLSREKQVPFSVRRGKKETHIGLGNLEEEDEVDLSIGKEKVTAISFADDLEHSKRK</sequence>
<name>A0A183GMV9_HELPZ</name>
<comment type="function">
    <text evidence="6">Forms chloride channels.</text>
</comment>
<dbReference type="OrthoDB" id="201595at2759"/>
<keyword evidence="4" id="KW-0472">Membrane</keyword>
<evidence type="ECO:0000256" key="4">
    <source>
        <dbReference type="ARBA" id="ARBA00023136"/>
    </source>
</evidence>
<proteinExistence type="inferred from homology"/>
<comment type="subcellular location">
    <subcellularLocation>
        <location evidence="6">Cell membrane</location>
        <topology evidence="6">Multi-pass membrane protein</topology>
    </subcellularLocation>
    <subcellularLocation>
        <location evidence="1">Membrane</location>
    </subcellularLocation>
</comment>
<evidence type="ECO:0000313" key="8">
    <source>
        <dbReference type="Proteomes" id="UP000050761"/>
    </source>
</evidence>
<evidence type="ECO:0000256" key="2">
    <source>
        <dbReference type="ARBA" id="ARBA00022692"/>
    </source>
</evidence>
<keyword evidence="6" id="KW-0868">Chloride</keyword>
<organism evidence="8 9">
    <name type="scientific">Heligmosomoides polygyrus</name>
    <name type="common">Parasitic roundworm</name>
    <dbReference type="NCBI Taxonomy" id="6339"/>
    <lineage>
        <taxon>Eukaryota</taxon>
        <taxon>Metazoa</taxon>
        <taxon>Ecdysozoa</taxon>
        <taxon>Nematoda</taxon>
        <taxon>Chromadorea</taxon>
        <taxon>Rhabditida</taxon>
        <taxon>Rhabditina</taxon>
        <taxon>Rhabditomorpha</taxon>
        <taxon>Strongyloidea</taxon>
        <taxon>Heligmosomidae</taxon>
        <taxon>Heligmosomoides</taxon>
    </lineage>
</organism>
<evidence type="ECO:0000256" key="1">
    <source>
        <dbReference type="ARBA" id="ARBA00004370"/>
    </source>
</evidence>
<keyword evidence="6" id="KW-0869">Chloride channel</keyword>
<accession>A0A3P8CU70</accession>
<evidence type="ECO:0000256" key="6">
    <source>
        <dbReference type="RuleBase" id="RU363126"/>
    </source>
</evidence>
<dbReference type="PANTHER" id="PTHR10736">
    <property type="entry name" value="BESTROPHIN"/>
    <property type="match status" value="1"/>
</dbReference>
<dbReference type="GO" id="GO:0005886">
    <property type="term" value="C:plasma membrane"/>
    <property type="evidence" value="ECO:0007669"/>
    <property type="project" value="UniProtKB-SubCell"/>
</dbReference>
<reference evidence="7 8" key="1">
    <citation type="submission" date="2018-11" db="EMBL/GenBank/DDBJ databases">
        <authorList>
            <consortium name="Pathogen Informatics"/>
        </authorList>
    </citation>
    <scope>NUCLEOTIDE SEQUENCE [LARGE SCALE GENOMIC DNA]</scope>
</reference>
<keyword evidence="6" id="KW-1003">Cell membrane</keyword>
<evidence type="ECO:0000313" key="7">
    <source>
        <dbReference type="EMBL" id="VDP42472.1"/>
    </source>
</evidence>
<dbReference type="GO" id="GO:0005254">
    <property type="term" value="F:chloride channel activity"/>
    <property type="evidence" value="ECO:0007669"/>
    <property type="project" value="UniProtKB-KW"/>
</dbReference>
<dbReference type="WBParaSite" id="HPBE_0002402901-mRNA-1">
    <property type="protein sequence ID" value="HPBE_0002402901-mRNA-1"/>
    <property type="gene ID" value="HPBE_0002402901"/>
</dbReference>
<dbReference type="PANTHER" id="PTHR10736:SF0">
    <property type="entry name" value="BESTROPHIN HOMOLOG"/>
    <property type="match status" value="1"/>
</dbReference>